<dbReference type="SUPFAM" id="SSF53597">
    <property type="entry name" value="Dihydrofolate reductase-like"/>
    <property type="match status" value="1"/>
</dbReference>
<accession>A0ABV9R6A1</accession>
<organism evidence="2 3">
    <name type="scientific">Agromyces aurantiacus</name>
    <dbReference type="NCBI Taxonomy" id="165814"/>
    <lineage>
        <taxon>Bacteria</taxon>
        <taxon>Bacillati</taxon>
        <taxon>Actinomycetota</taxon>
        <taxon>Actinomycetes</taxon>
        <taxon>Micrococcales</taxon>
        <taxon>Microbacteriaceae</taxon>
        <taxon>Agromyces</taxon>
    </lineage>
</organism>
<feature type="domain" description="Bacterial bifunctional deaminase-reductase C-terminal" evidence="1">
    <location>
        <begin position="3"/>
        <end position="184"/>
    </location>
</feature>
<dbReference type="Pfam" id="PF01872">
    <property type="entry name" value="RibD_C"/>
    <property type="match status" value="1"/>
</dbReference>
<dbReference type="InterPro" id="IPR050765">
    <property type="entry name" value="Riboflavin_Biosynth_HTPR"/>
</dbReference>
<name>A0ABV9R6A1_9MICO</name>
<reference evidence="3" key="1">
    <citation type="journal article" date="2019" name="Int. J. Syst. Evol. Microbiol.">
        <title>The Global Catalogue of Microorganisms (GCM) 10K type strain sequencing project: providing services to taxonomists for standard genome sequencing and annotation.</title>
        <authorList>
            <consortium name="The Broad Institute Genomics Platform"/>
            <consortium name="The Broad Institute Genome Sequencing Center for Infectious Disease"/>
            <person name="Wu L."/>
            <person name="Ma J."/>
        </authorList>
    </citation>
    <scope>NUCLEOTIDE SEQUENCE [LARGE SCALE GENOMIC DNA]</scope>
    <source>
        <strain evidence="3">CGMCC 1.12192</strain>
    </source>
</reference>
<proteinExistence type="predicted"/>
<dbReference type="InterPro" id="IPR002734">
    <property type="entry name" value="RibDG_C"/>
</dbReference>
<dbReference type="InterPro" id="IPR024072">
    <property type="entry name" value="DHFR-like_dom_sf"/>
</dbReference>
<evidence type="ECO:0000259" key="1">
    <source>
        <dbReference type="Pfam" id="PF01872"/>
    </source>
</evidence>
<protein>
    <submittedName>
        <fullName evidence="2">Dihydrofolate reductase family protein</fullName>
    </submittedName>
</protein>
<dbReference type="PANTHER" id="PTHR38011:SF2">
    <property type="entry name" value="BIFUNCTIONAL DEAMINASE-REDUCTASE DOMAIN PROTEIN"/>
    <property type="match status" value="1"/>
</dbReference>
<comment type="caution">
    <text evidence="2">The sequence shown here is derived from an EMBL/GenBank/DDBJ whole genome shotgun (WGS) entry which is preliminary data.</text>
</comment>
<dbReference type="RefSeq" id="WP_204392362.1">
    <property type="nucleotide sequence ID" value="NZ_JAFBBW010000001.1"/>
</dbReference>
<dbReference type="Gene3D" id="3.40.430.10">
    <property type="entry name" value="Dihydrofolate Reductase, subunit A"/>
    <property type="match status" value="1"/>
</dbReference>
<dbReference type="Proteomes" id="UP001595960">
    <property type="component" value="Unassembled WGS sequence"/>
</dbReference>
<evidence type="ECO:0000313" key="2">
    <source>
        <dbReference type="EMBL" id="MFC4828997.1"/>
    </source>
</evidence>
<keyword evidence="3" id="KW-1185">Reference proteome</keyword>
<dbReference type="PANTHER" id="PTHR38011">
    <property type="entry name" value="DIHYDROFOLATE REDUCTASE FAMILY PROTEIN (AFU_ORTHOLOGUE AFUA_8G06820)"/>
    <property type="match status" value="1"/>
</dbReference>
<dbReference type="EMBL" id="JBHSJC010000001">
    <property type="protein sequence ID" value="MFC4828997.1"/>
    <property type="molecule type" value="Genomic_DNA"/>
</dbReference>
<sequence length="191" mass="20161">MATITVFESVTLDGVMQAPGRPDEDDRGGFAHGGWAIPYQDDVAARFAGERMGVAGAMLFGRRTYEDVLGFWTSAGPNPFTEALVGARKYVVSRQSGLRLAYPNSTALIGEAAETVAALRRDVEGSITVLGSGELVRALLAAGLVDEMVLLQHPLVLGSGTRLLGSDRVALDLEHAVTTTTGVVIGQYAVR</sequence>
<evidence type="ECO:0000313" key="3">
    <source>
        <dbReference type="Proteomes" id="UP001595960"/>
    </source>
</evidence>
<gene>
    <name evidence="2" type="ORF">ACFPER_09370</name>
</gene>